<dbReference type="SUPFAM" id="SSF52266">
    <property type="entry name" value="SGNH hydrolase"/>
    <property type="match status" value="1"/>
</dbReference>
<dbReference type="Proteomes" id="UP001596053">
    <property type="component" value="Unassembled WGS sequence"/>
</dbReference>
<evidence type="ECO:0000313" key="3">
    <source>
        <dbReference type="Proteomes" id="UP001596053"/>
    </source>
</evidence>
<dbReference type="InterPro" id="IPR051532">
    <property type="entry name" value="Ester_Hydrolysis_Enzymes"/>
</dbReference>
<dbReference type="Gene3D" id="3.40.50.1110">
    <property type="entry name" value="SGNH hydrolase"/>
    <property type="match status" value="1"/>
</dbReference>
<keyword evidence="2" id="KW-0378">Hydrolase</keyword>
<gene>
    <name evidence="2" type="ORF">ACFPOB_29530</name>
</gene>
<evidence type="ECO:0000259" key="1">
    <source>
        <dbReference type="Pfam" id="PF13472"/>
    </source>
</evidence>
<protein>
    <submittedName>
        <fullName evidence="2">SGNH/GDSL hydrolase family protein</fullName>
    </submittedName>
</protein>
<organism evidence="2 3">
    <name type="scientific">Bosea eneae</name>
    <dbReference type="NCBI Taxonomy" id="151454"/>
    <lineage>
        <taxon>Bacteria</taxon>
        <taxon>Pseudomonadati</taxon>
        <taxon>Pseudomonadota</taxon>
        <taxon>Alphaproteobacteria</taxon>
        <taxon>Hyphomicrobiales</taxon>
        <taxon>Boseaceae</taxon>
        <taxon>Bosea</taxon>
    </lineage>
</organism>
<evidence type="ECO:0000313" key="2">
    <source>
        <dbReference type="EMBL" id="MFC5423678.1"/>
    </source>
</evidence>
<dbReference type="InterPro" id="IPR013830">
    <property type="entry name" value="SGNH_hydro"/>
</dbReference>
<name>A0ABW0J1U7_9HYPH</name>
<dbReference type="GO" id="GO:0016787">
    <property type="term" value="F:hydrolase activity"/>
    <property type="evidence" value="ECO:0007669"/>
    <property type="project" value="UniProtKB-KW"/>
</dbReference>
<comment type="caution">
    <text evidence="2">The sequence shown here is derived from an EMBL/GenBank/DDBJ whole genome shotgun (WGS) entry which is preliminary data.</text>
</comment>
<dbReference type="EMBL" id="JBHSLW010000097">
    <property type="protein sequence ID" value="MFC5423678.1"/>
    <property type="molecule type" value="Genomic_DNA"/>
</dbReference>
<dbReference type="InterPro" id="IPR036514">
    <property type="entry name" value="SGNH_hydro_sf"/>
</dbReference>
<dbReference type="RefSeq" id="WP_377801763.1">
    <property type="nucleotide sequence ID" value="NZ_JBHSLW010000097.1"/>
</dbReference>
<reference evidence="3" key="1">
    <citation type="journal article" date="2019" name="Int. J. Syst. Evol. Microbiol.">
        <title>The Global Catalogue of Microorganisms (GCM) 10K type strain sequencing project: providing services to taxonomists for standard genome sequencing and annotation.</title>
        <authorList>
            <consortium name="The Broad Institute Genomics Platform"/>
            <consortium name="The Broad Institute Genome Sequencing Center for Infectious Disease"/>
            <person name="Wu L."/>
            <person name="Ma J."/>
        </authorList>
    </citation>
    <scope>NUCLEOTIDE SEQUENCE [LARGE SCALE GENOMIC DNA]</scope>
    <source>
        <strain evidence="3">NCAIM B.01391</strain>
    </source>
</reference>
<keyword evidence="3" id="KW-1185">Reference proteome</keyword>
<dbReference type="PANTHER" id="PTHR30383">
    <property type="entry name" value="THIOESTERASE 1/PROTEASE 1/LYSOPHOSPHOLIPASE L1"/>
    <property type="match status" value="1"/>
</dbReference>
<proteinExistence type="predicted"/>
<dbReference type="Pfam" id="PF13472">
    <property type="entry name" value="Lipase_GDSL_2"/>
    <property type="match status" value="1"/>
</dbReference>
<sequence length="624" mass="66389">MFGGSDDGAADNRAALAVARAYLGATGRTLRLPKIGAGNYAFATAGGQVALDGITMAAEPGVKLTGPICFAPTARATDIPVDYRDAGGTEFENFRLPRYQGRPIEQKQRWLTIGDLDDRKLTAFNMTTVVAEKLDLLGSDTWVADASVSSSADTRTIDLTADGFIRAAFVPVRGGDEISVAFWPGSYIRAAVIRYAGGYATFYANDGLATLRVKPVGGSATESTGLSWFGRADNPAWAPNKAEWKIRIYDSRTWSLLLNGMEIIAPQTVAGPITDAGFGMYGLDAFTASMSYLTKTRRSEPSGLAPARILCIGDSTTEDIVGGWPYAMKETLEGSLGMRVWDVFNQAVAGQTSAQQLTALNANDAQLTIATHVVIHVGINDSQGAGPATTLANIDAMIDRAVSRGVPAARVVLCVPYLWYTKTLAGGVKGFNAGPNDAHWLLRAGIKRLAATRGCRLVDFQEVLAAVTPLDLTRPQQVDPIVRDNIHPTLYGYRAMGEAVAREVLAASALRMTQKMAAYPLHSTWLRNSWTLDGVRPAQIEVSADGVVALTGVLNKGTVAEPVVIAQLPANLRPATTREYAARTNTGSVTAIYVGTDGMITLAGFPSSVATFVSLDNIIYPLAD</sequence>
<feature type="domain" description="SGNH hydrolase-type esterase" evidence="1">
    <location>
        <begin position="311"/>
        <end position="495"/>
    </location>
</feature>
<dbReference type="PANTHER" id="PTHR30383:SF5">
    <property type="entry name" value="SGNH HYDROLASE-TYPE ESTERASE DOMAIN-CONTAINING PROTEIN"/>
    <property type="match status" value="1"/>
</dbReference>
<accession>A0ABW0J1U7</accession>